<evidence type="ECO:0008006" key="3">
    <source>
        <dbReference type="Google" id="ProtNLM"/>
    </source>
</evidence>
<dbReference type="InParanoid" id="A0A7M7QK89"/>
<reference evidence="1" key="1">
    <citation type="submission" date="2021-01" db="UniProtKB">
        <authorList>
            <consortium name="EnsemblMetazoa"/>
        </authorList>
    </citation>
    <scope>IDENTIFICATION</scope>
</reference>
<protein>
    <recommendedName>
        <fullName evidence="3">Endonuclease/exonuclease/phosphatase domain-containing protein</fullName>
    </recommendedName>
</protein>
<proteinExistence type="predicted"/>
<dbReference type="KEGG" id="nvi:116417938"/>
<dbReference type="GO" id="GO:0031012">
    <property type="term" value="C:extracellular matrix"/>
    <property type="evidence" value="ECO:0007669"/>
    <property type="project" value="TreeGrafter"/>
</dbReference>
<dbReference type="GO" id="GO:0061343">
    <property type="term" value="P:cell adhesion involved in heart morphogenesis"/>
    <property type="evidence" value="ECO:0007669"/>
    <property type="project" value="TreeGrafter"/>
</dbReference>
<name>A0A7M7QK89_NASVI</name>
<dbReference type="EnsemblMetazoa" id="XM_031933115">
    <property type="protein sequence ID" value="XP_031788975"/>
    <property type="gene ID" value="LOC116417938"/>
</dbReference>
<dbReference type="GeneID" id="116417938"/>
<evidence type="ECO:0000313" key="2">
    <source>
        <dbReference type="Proteomes" id="UP000002358"/>
    </source>
</evidence>
<accession>A0A7M7QK89</accession>
<dbReference type="PANTHER" id="PTHR33395:SF22">
    <property type="entry name" value="REVERSE TRANSCRIPTASE DOMAIN-CONTAINING PROTEIN"/>
    <property type="match status" value="1"/>
</dbReference>
<dbReference type="OrthoDB" id="7700425at2759"/>
<dbReference type="RefSeq" id="XP_031788975.1">
    <property type="nucleotide sequence ID" value="XM_031933115.1"/>
</dbReference>
<dbReference type="Proteomes" id="UP000002358">
    <property type="component" value="Unassembled WGS sequence"/>
</dbReference>
<dbReference type="GO" id="GO:0007508">
    <property type="term" value="P:larval heart development"/>
    <property type="evidence" value="ECO:0007669"/>
    <property type="project" value="TreeGrafter"/>
</dbReference>
<dbReference type="PANTHER" id="PTHR33395">
    <property type="entry name" value="TRANSCRIPTASE, PUTATIVE-RELATED-RELATED"/>
    <property type="match status" value="1"/>
</dbReference>
<sequence>MILGAVYLQLNSDTTRYQEYVDGLEIVAEANADCQLVMVGDYNLPSVTWHSNPLQFAQIGYVDPGHRMKAELICGCFSSLGLSQLIPPHSSKDYSLDLLFGSPDFIDLFELNEQLVPTDGHHVPSAFNVNICCDSDFVPVSKRNFFAADYESIVNHLSDVDWDSILSSDCLDDILCGFYNVVGTCISKQVPLSRSSPSTYSVWYNRELIRTIRDKKLSHKAWKLTGETSDEIVFKRLRAVCIRMSRSRYRDYVQSVETGLRSNINAFWSFVNGLKGEAGIPVTTYLDGLKAESKPETVNLFSSHFNSVYNCSPASPLNRLLHSYELISNVSVLAEDLHPFVRELKCTANPGPDNVHNVFLKRCWPVLERPHSRYF</sequence>
<evidence type="ECO:0000313" key="1">
    <source>
        <dbReference type="EnsemblMetazoa" id="XP_031788975"/>
    </source>
</evidence>
<keyword evidence="2" id="KW-1185">Reference proteome</keyword>
<organism evidence="1 2">
    <name type="scientific">Nasonia vitripennis</name>
    <name type="common">Parasitic wasp</name>
    <dbReference type="NCBI Taxonomy" id="7425"/>
    <lineage>
        <taxon>Eukaryota</taxon>
        <taxon>Metazoa</taxon>
        <taxon>Ecdysozoa</taxon>
        <taxon>Arthropoda</taxon>
        <taxon>Hexapoda</taxon>
        <taxon>Insecta</taxon>
        <taxon>Pterygota</taxon>
        <taxon>Neoptera</taxon>
        <taxon>Endopterygota</taxon>
        <taxon>Hymenoptera</taxon>
        <taxon>Apocrita</taxon>
        <taxon>Proctotrupomorpha</taxon>
        <taxon>Chalcidoidea</taxon>
        <taxon>Pteromalidae</taxon>
        <taxon>Pteromalinae</taxon>
        <taxon>Nasonia</taxon>
    </lineage>
</organism>
<dbReference type="AlphaFoldDB" id="A0A7M7QK89"/>